<gene>
    <name evidence="2" type="ORF">C8D89_11832</name>
</gene>
<feature type="transmembrane region" description="Helical" evidence="1">
    <location>
        <begin position="98"/>
        <end position="115"/>
    </location>
</feature>
<feature type="transmembrane region" description="Helical" evidence="1">
    <location>
        <begin position="21"/>
        <end position="38"/>
    </location>
</feature>
<keyword evidence="3" id="KW-1185">Reference proteome</keyword>
<keyword evidence="1" id="KW-0812">Transmembrane</keyword>
<dbReference type="Proteomes" id="UP000245639">
    <property type="component" value="Unassembled WGS sequence"/>
</dbReference>
<dbReference type="AlphaFoldDB" id="A0A2U1EWD5"/>
<feature type="transmembrane region" description="Helical" evidence="1">
    <location>
        <begin position="337"/>
        <end position="366"/>
    </location>
</feature>
<keyword evidence="1" id="KW-0472">Membrane</keyword>
<protein>
    <submittedName>
        <fullName evidence="2">O-antigen/teichoic acid export membrane protein</fullName>
    </submittedName>
</protein>
<dbReference type="InterPro" id="IPR052556">
    <property type="entry name" value="PolySynth_Transporter"/>
</dbReference>
<feature type="transmembrane region" description="Helical" evidence="1">
    <location>
        <begin position="180"/>
        <end position="200"/>
    </location>
</feature>
<keyword evidence="1" id="KW-1133">Transmembrane helix</keyword>
<feature type="transmembrane region" description="Helical" evidence="1">
    <location>
        <begin position="121"/>
        <end position="143"/>
    </location>
</feature>
<comment type="caution">
    <text evidence="2">The sequence shown here is derived from an EMBL/GenBank/DDBJ whole genome shotgun (WGS) entry which is preliminary data.</text>
</comment>
<dbReference type="RefSeq" id="WP_116710658.1">
    <property type="nucleotide sequence ID" value="NZ_QEKW01000018.1"/>
</dbReference>
<evidence type="ECO:0000313" key="2">
    <source>
        <dbReference type="EMBL" id="PVZ04244.1"/>
    </source>
</evidence>
<evidence type="ECO:0000256" key="1">
    <source>
        <dbReference type="SAM" id="Phobius"/>
    </source>
</evidence>
<organism evidence="2 3">
    <name type="scientific">Actinomycetospora cinnamomea</name>
    <dbReference type="NCBI Taxonomy" id="663609"/>
    <lineage>
        <taxon>Bacteria</taxon>
        <taxon>Bacillati</taxon>
        <taxon>Actinomycetota</taxon>
        <taxon>Actinomycetes</taxon>
        <taxon>Pseudonocardiales</taxon>
        <taxon>Pseudonocardiaceae</taxon>
        <taxon>Actinomycetospora</taxon>
    </lineage>
</organism>
<dbReference type="PANTHER" id="PTHR43424">
    <property type="entry name" value="LOCUS PUTATIVE PROTEIN 1-RELATED"/>
    <property type="match status" value="1"/>
</dbReference>
<accession>A0A2U1EWD5</accession>
<feature type="transmembrane region" description="Helical" evidence="1">
    <location>
        <begin position="378"/>
        <end position="398"/>
    </location>
</feature>
<sequence length="451" mass="43956">MSVSPAATNDGRLRAPVRAGLLGKAAEAVTLLLLAVVVPRTLGPADYGRFSVALTVVAVGSVAMTLGGATLLARYVPAAAAPERPALARALTLRLARHRAWAWAALAVVAAALAVADPATFPPLVTAFVLLALALNVAATLALQADLGLGRTGPWCARYPVQNAALVVAVIVLHDAAGSTGAAGAILVAAVVGAGLAAVASRPLLTARRHPVVAWPEGAPRFGLLQAGSGVLVQLTQRGGIVVVAVVGGAGAQTGFAALALGVALAATYAVVQVFTVSLPTLARRDDDTLDAAEEAEGAEGAEGAEAALRRLAGRLLVVVLAGAAVAAPLLDVVTPAVFGAGFAAASAAFVPALALVVLAPVNALAVQAAALRLRPRATLQTALGGFVVFGAAAALAVPAWGAAGATSAALLGAAGSVAVALRVLPGAVGTRLAVASPAGAAAVVALGVLT</sequence>
<feature type="transmembrane region" description="Helical" evidence="1">
    <location>
        <begin position="432"/>
        <end position="450"/>
    </location>
</feature>
<dbReference type="EMBL" id="QEKW01000018">
    <property type="protein sequence ID" value="PVZ04244.1"/>
    <property type="molecule type" value="Genomic_DNA"/>
</dbReference>
<reference evidence="2 3" key="1">
    <citation type="submission" date="2018-04" db="EMBL/GenBank/DDBJ databases">
        <title>Genomic Encyclopedia of Type Strains, Phase IV (KMG-IV): sequencing the most valuable type-strain genomes for metagenomic binning, comparative biology and taxonomic classification.</title>
        <authorList>
            <person name="Goeker M."/>
        </authorList>
    </citation>
    <scope>NUCLEOTIDE SEQUENCE [LARGE SCALE GENOMIC DNA]</scope>
    <source>
        <strain evidence="2 3">DSM 45771</strain>
    </source>
</reference>
<dbReference type="Pfam" id="PF13440">
    <property type="entry name" value="Polysacc_synt_3"/>
    <property type="match status" value="1"/>
</dbReference>
<proteinExistence type="predicted"/>
<dbReference type="PANTHER" id="PTHR43424:SF1">
    <property type="entry name" value="LOCUS PUTATIVE PROTEIN 1-RELATED"/>
    <property type="match status" value="1"/>
</dbReference>
<feature type="transmembrane region" description="Helical" evidence="1">
    <location>
        <begin position="50"/>
        <end position="77"/>
    </location>
</feature>
<evidence type="ECO:0000313" key="3">
    <source>
        <dbReference type="Proteomes" id="UP000245639"/>
    </source>
</evidence>
<feature type="transmembrane region" description="Helical" evidence="1">
    <location>
        <begin position="312"/>
        <end position="331"/>
    </location>
</feature>
<name>A0A2U1EWD5_9PSEU</name>